<name>A0A816Y384_BRANA</name>
<evidence type="ECO:0000313" key="1">
    <source>
        <dbReference type="EMBL" id="CAF2154348.1"/>
    </source>
</evidence>
<accession>A0A816Y384</accession>
<sequence length="43" mass="4865">MLSFAVFPRLMNSVAPTLASSSSPLFLEKQRKPSYDKYLKICV</sequence>
<dbReference type="Proteomes" id="UP001295469">
    <property type="component" value="Chromosome A01"/>
</dbReference>
<dbReference type="EMBL" id="HG994355">
    <property type="protein sequence ID" value="CAF2154348.1"/>
    <property type="molecule type" value="Genomic_DNA"/>
</dbReference>
<gene>
    <name evidence="1" type="ORF">DARMORV10_A01P36500.1</name>
</gene>
<reference evidence="1" key="1">
    <citation type="submission" date="2021-01" db="EMBL/GenBank/DDBJ databases">
        <authorList>
            <consortium name="Genoscope - CEA"/>
            <person name="William W."/>
        </authorList>
    </citation>
    <scope>NUCLEOTIDE SEQUENCE</scope>
</reference>
<dbReference type="AlphaFoldDB" id="A0A816Y384"/>
<proteinExistence type="predicted"/>
<organism evidence="1">
    <name type="scientific">Brassica napus</name>
    <name type="common">Rape</name>
    <dbReference type="NCBI Taxonomy" id="3708"/>
    <lineage>
        <taxon>Eukaryota</taxon>
        <taxon>Viridiplantae</taxon>
        <taxon>Streptophyta</taxon>
        <taxon>Embryophyta</taxon>
        <taxon>Tracheophyta</taxon>
        <taxon>Spermatophyta</taxon>
        <taxon>Magnoliopsida</taxon>
        <taxon>eudicotyledons</taxon>
        <taxon>Gunneridae</taxon>
        <taxon>Pentapetalae</taxon>
        <taxon>rosids</taxon>
        <taxon>malvids</taxon>
        <taxon>Brassicales</taxon>
        <taxon>Brassicaceae</taxon>
        <taxon>Brassiceae</taxon>
        <taxon>Brassica</taxon>
    </lineage>
</organism>
<protein>
    <submittedName>
        <fullName evidence="1">(rape) hypothetical protein</fullName>
    </submittedName>
</protein>